<feature type="domain" description="DUF4367" evidence="2">
    <location>
        <begin position="124"/>
        <end position="232"/>
    </location>
</feature>
<dbReference type="OrthoDB" id="1711094at2"/>
<evidence type="ECO:0000313" key="4">
    <source>
        <dbReference type="Proteomes" id="UP000190286"/>
    </source>
</evidence>
<dbReference type="RefSeq" id="WP_078783900.1">
    <property type="nucleotide sequence ID" value="NZ_FUYF01000003.1"/>
</dbReference>
<accession>A0A1T4WRA1</accession>
<evidence type="ECO:0000256" key="1">
    <source>
        <dbReference type="SAM" id="Phobius"/>
    </source>
</evidence>
<feature type="transmembrane region" description="Helical" evidence="1">
    <location>
        <begin position="71"/>
        <end position="89"/>
    </location>
</feature>
<evidence type="ECO:0000259" key="2">
    <source>
        <dbReference type="Pfam" id="PF14285"/>
    </source>
</evidence>
<keyword evidence="1" id="KW-0472">Membrane</keyword>
<dbReference type="STRING" id="745368.SAMN02745178_00902"/>
<name>A0A1T4WRA1_9FIRM</name>
<dbReference type="GeneID" id="93337385"/>
<keyword evidence="4" id="KW-1185">Reference proteome</keyword>
<gene>
    <name evidence="3" type="ORF">SAMN02745178_00902</name>
</gene>
<organism evidence="3 4">
    <name type="scientific">Gemmiger formicilis</name>
    <dbReference type="NCBI Taxonomy" id="745368"/>
    <lineage>
        <taxon>Bacteria</taxon>
        <taxon>Bacillati</taxon>
        <taxon>Bacillota</taxon>
        <taxon>Clostridia</taxon>
        <taxon>Eubacteriales</taxon>
        <taxon>Gemmiger</taxon>
    </lineage>
</organism>
<dbReference type="EMBL" id="FUYF01000003">
    <property type="protein sequence ID" value="SKA79141.1"/>
    <property type="molecule type" value="Genomic_DNA"/>
</dbReference>
<dbReference type="InterPro" id="IPR025377">
    <property type="entry name" value="DUF4367"/>
</dbReference>
<keyword evidence="1" id="KW-0812">Transmembrane</keyword>
<evidence type="ECO:0000313" key="3">
    <source>
        <dbReference type="EMBL" id="SKA79141.1"/>
    </source>
</evidence>
<dbReference type="AlphaFoldDB" id="A0A1T4WRA1"/>
<dbReference type="Pfam" id="PF14285">
    <property type="entry name" value="DUF4367"/>
    <property type="match status" value="1"/>
</dbReference>
<sequence length="235" mass="26326">MNDDKLCISPDALIAMIVTEAQDRALAQMSGPEAAGDVQPSDAFLRKMDALVRNTRRKADRKRHLRAAKRLLIALAVAMAIFSCTMLPVKAVRDAVAQTLMTWHDQFVAVSYVSEEWGVMPESVTLSYLPDGFTLTEVREPKDVGHYYASYDNTETGAFFTVMIVPIQGRQDVILDDEHSQYYSITFDGHDAIWGDMFEGQMNDLLWEHNKLACSVEGNISLHELIKIAQGIVLE</sequence>
<protein>
    <recommendedName>
        <fullName evidence="2">DUF4367 domain-containing protein</fullName>
    </recommendedName>
</protein>
<dbReference type="Proteomes" id="UP000190286">
    <property type="component" value="Unassembled WGS sequence"/>
</dbReference>
<proteinExistence type="predicted"/>
<keyword evidence="1" id="KW-1133">Transmembrane helix</keyword>
<reference evidence="3 4" key="1">
    <citation type="submission" date="2017-02" db="EMBL/GenBank/DDBJ databases">
        <authorList>
            <person name="Peterson S.W."/>
        </authorList>
    </citation>
    <scope>NUCLEOTIDE SEQUENCE [LARGE SCALE GENOMIC DNA]</scope>
    <source>
        <strain evidence="3 4">ATCC 27749</strain>
    </source>
</reference>